<evidence type="ECO:0000259" key="2">
    <source>
        <dbReference type="Pfam" id="PF00857"/>
    </source>
</evidence>
<dbReference type="InterPro" id="IPR000868">
    <property type="entry name" value="Isochorismatase-like_dom"/>
</dbReference>
<dbReference type="eggNOG" id="COG1335">
    <property type="taxonomic scope" value="Bacteria"/>
</dbReference>
<dbReference type="InterPro" id="IPR036380">
    <property type="entry name" value="Isochorismatase-like_sf"/>
</dbReference>
<keyword evidence="1 3" id="KW-0378">Hydrolase</keyword>
<dbReference type="PANTHER" id="PTHR43540:SF16">
    <property type="entry name" value="ISOCHORISMATASE-LIKE DOMAIN-CONTAINING PROTEIN"/>
    <property type="match status" value="1"/>
</dbReference>
<dbReference type="PATRIC" id="fig|909613.9.peg.5569"/>
<dbReference type="STRING" id="909613.UO65_5571"/>
<dbReference type="EC" id="3.3.2.1" evidence="3"/>
<dbReference type="CDD" id="cd00431">
    <property type="entry name" value="cysteine_hydrolases"/>
    <property type="match status" value="1"/>
</dbReference>
<evidence type="ECO:0000313" key="4">
    <source>
        <dbReference type="Proteomes" id="UP000019277"/>
    </source>
</evidence>
<keyword evidence="4" id="KW-1185">Reference proteome</keyword>
<feature type="domain" description="Isochorismatase-like" evidence="2">
    <location>
        <begin position="30"/>
        <end position="216"/>
    </location>
</feature>
<dbReference type="PANTHER" id="PTHR43540">
    <property type="entry name" value="PEROXYUREIDOACRYLATE/UREIDOACRYLATE AMIDOHYDROLASE-RELATED"/>
    <property type="match status" value="1"/>
</dbReference>
<dbReference type="InterPro" id="IPR050272">
    <property type="entry name" value="Isochorismatase-like_hydrls"/>
</dbReference>
<organism evidence="3 4">
    <name type="scientific">Actinokineospora spheciospongiae</name>
    <dbReference type="NCBI Taxonomy" id="909613"/>
    <lineage>
        <taxon>Bacteria</taxon>
        <taxon>Bacillati</taxon>
        <taxon>Actinomycetota</taxon>
        <taxon>Actinomycetes</taxon>
        <taxon>Pseudonocardiales</taxon>
        <taxon>Pseudonocardiaceae</taxon>
        <taxon>Actinokineospora</taxon>
    </lineage>
</organism>
<dbReference type="AlphaFoldDB" id="W7IYN8"/>
<dbReference type="EMBL" id="AYXG01000216">
    <property type="protein sequence ID" value="EWC59144.1"/>
    <property type="molecule type" value="Genomic_DNA"/>
</dbReference>
<dbReference type="SUPFAM" id="SSF52499">
    <property type="entry name" value="Isochorismatase-like hydrolases"/>
    <property type="match status" value="1"/>
</dbReference>
<name>W7IYN8_9PSEU</name>
<gene>
    <name evidence="3" type="ORF">UO65_5571</name>
</gene>
<dbReference type="Proteomes" id="UP000019277">
    <property type="component" value="Unassembled WGS sequence"/>
</dbReference>
<evidence type="ECO:0000256" key="1">
    <source>
        <dbReference type="ARBA" id="ARBA00022801"/>
    </source>
</evidence>
<reference evidence="3 4" key="1">
    <citation type="journal article" date="2014" name="Genome Announc.">
        <title>Draft Genome Sequence of the Antitrypanosomally Active Sponge-Associated Bacterium Actinokineospora sp. Strain EG49.</title>
        <authorList>
            <person name="Harjes J."/>
            <person name="Ryu T."/>
            <person name="Abdelmohsen U.R."/>
            <person name="Moitinho-Silva L."/>
            <person name="Horn H."/>
            <person name="Ravasi T."/>
            <person name="Hentschel U."/>
        </authorList>
    </citation>
    <scope>NUCLEOTIDE SEQUENCE [LARGE SCALE GENOMIC DNA]</scope>
    <source>
        <strain evidence="3 4">EG49</strain>
    </source>
</reference>
<sequence length="223" mass="23350">MRAAAVQDGRDAIRRSAAMTEPLTLDPATTAVVLIEFQNDFTTEGGVLHDAVAEVMAKTGTVPNTVALVAAARAAGATVMHAPISFAPGYHEISRHPYGILKGVVDGGAFVQGGWGAAIVDDLAPRPGDIVVEGKRGLDTFASTNLDFILRSKGITTIVLGGFLTNCCVESTMRTGYENGYRVITLTDCLAATSQAEHDNAIAHDYPMFSLPVTSTEVIAALS</sequence>
<dbReference type="GO" id="GO:0008908">
    <property type="term" value="F:isochorismatase activity"/>
    <property type="evidence" value="ECO:0007669"/>
    <property type="project" value="UniProtKB-EC"/>
</dbReference>
<dbReference type="Pfam" id="PF00857">
    <property type="entry name" value="Isochorismatase"/>
    <property type="match status" value="1"/>
</dbReference>
<protein>
    <submittedName>
        <fullName evidence="3">Isochorismatase</fullName>
        <ecNumber evidence="3">3.3.2.1</ecNumber>
    </submittedName>
</protein>
<dbReference type="Gene3D" id="3.40.50.850">
    <property type="entry name" value="Isochorismatase-like"/>
    <property type="match status" value="1"/>
</dbReference>
<proteinExistence type="predicted"/>
<comment type="caution">
    <text evidence="3">The sequence shown here is derived from an EMBL/GenBank/DDBJ whole genome shotgun (WGS) entry which is preliminary data.</text>
</comment>
<accession>W7IYN8</accession>
<evidence type="ECO:0000313" key="3">
    <source>
        <dbReference type="EMBL" id="EWC59144.1"/>
    </source>
</evidence>